<dbReference type="Proteomes" id="UP000183253">
    <property type="component" value="Unassembled WGS sequence"/>
</dbReference>
<keyword evidence="2 7" id="KW-0378">Hydrolase</keyword>
<dbReference type="InterPro" id="IPR008979">
    <property type="entry name" value="Galactose-bd-like_sf"/>
</dbReference>
<dbReference type="EMBL" id="FNRI01000013">
    <property type="protein sequence ID" value="SEB01204.1"/>
    <property type="molecule type" value="Genomic_DNA"/>
</dbReference>
<dbReference type="SUPFAM" id="SSF51445">
    <property type="entry name" value="(Trans)glycosidases"/>
    <property type="match status" value="1"/>
</dbReference>
<feature type="domain" description="Glycoside hydrolase family 2 immunoglobulin-like beta-sandwich" evidence="5">
    <location>
        <begin position="211"/>
        <end position="300"/>
    </location>
</feature>
<feature type="chain" id="PRO_5010285482" evidence="4">
    <location>
        <begin position="23"/>
        <end position="620"/>
    </location>
</feature>
<dbReference type="InterPro" id="IPR013783">
    <property type="entry name" value="Ig-like_fold"/>
</dbReference>
<name>A0A1H4FV92_9BACT</name>
<dbReference type="Gene3D" id="3.20.20.80">
    <property type="entry name" value="Glycosidases"/>
    <property type="match status" value="1"/>
</dbReference>
<dbReference type="SUPFAM" id="SSF49303">
    <property type="entry name" value="beta-Galactosidase/glucuronidase domain"/>
    <property type="match status" value="1"/>
</dbReference>
<evidence type="ECO:0000313" key="8">
    <source>
        <dbReference type="Proteomes" id="UP000183253"/>
    </source>
</evidence>
<dbReference type="PANTHER" id="PTHR42732">
    <property type="entry name" value="BETA-GALACTOSIDASE"/>
    <property type="match status" value="1"/>
</dbReference>
<dbReference type="Pfam" id="PF02836">
    <property type="entry name" value="Glyco_hydro_2_C"/>
    <property type="match status" value="1"/>
</dbReference>
<sequence length="620" mass="70253">MKITKFLTAALFFAGTVFQANASDIPRGEYPRPQFERSAWMNLNGVWDYTFDFSASGLERGLEKATSFEGRITVPFCPESSLSGVGYTDFINCIWYHREVAVPEAWSGKDILLNFGAVYYNAEVYVDGVFAARHIGGSSSFSVDLTRLVTPGKSHHLVVRATSDVRSTTQGAGKQNLQYASYSCNYTRTTGIWQTVWMEAVDPAGLLSAHVVTDIDQGQLVITPRFRSESGNTLQITVKDGGKTVASAAVRAANSSVAVLSVKRPKLWSPESPFLYDINYRLVNAKGEVLDEVNSYAGMRKVHIEGNKIYLNNEPYYQRLVLDQGFYPDGIWTAPSDAALKRDIELSMAAGFNGARLHQKAFEERFHYWADRLGYITWGEAPSWGMDANGIEAARNFLTEWSELVLRDRNHPSLLIWTPMNEEWWPDRVQYPRFTADLYDLTKALDPTRPVNDASGGVHIKTDIWTVHNYEQDPARLKEIIYKDGVFFQTPLRSVGVVPANIGFNGLRLNDRYEFPSYDGKMPYFIDEVGGIKWAKDQERESQTESWGYGKPPKSQAEFLQRLEGQINGILELKDQVWGYCYTQLTDVEQEQNGVYYYDRTPKFDMKLIRAIFSRDPGDK</sequence>
<evidence type="ECO:0000256" key="4">
    <source>
        <dbReference type="SAM" id="SignalP"/>
    </source>
</evidence>
<keyword evidence="4" id="KW-0732">Signal</keyword>
<feature type="domain" description="Glycoside hydrolase family 2 catalytic" evidence="6">
    <location>
        <begin position="340"/>
        <end position="459"/>
    </location>
</feature>
<keyword evidence="8" id="KW-1185">Reference proteome</keyword>
<evidence type="ECO:0000256" key="3">
    <source>
        <dbReference type="ARBA" id="ARBA00023295"/>
    </source>
</evidence>
<dbReference type="InterPro" id="IPR006103">
    <property type="entry name" value="Glyco_hydro_2_cat"/>
</dbReference>
<dbReference type="SUPFAM" id="SSF49785">
    <property type="entry name" value="Galactose-binding domain-like"/>
    <property type="match status" value="1"/>
</dbReference>
<evidence type="ECO:0000259" key="6">
    <source>
        <dbReference type="Pfam" id="PF02836"/>
    </source>
</evidence>
<dbReference type="Gene3D" id="2.60.120.260">
    <property type="entry name" value="Galactose-binding domain-like"/>
    <property type="match status" value="1"/>
</dbReference>
<gene>
    <name evidence="7" type="ORF">SAMN05444145_11330</name>
</gene>
<dbReference type="GO" id="GO:0005975">
    <property type="term" value="P:carbohydrate metabolic process"/>
    <property type="evidence" value="ECO:0007669"/>
    <property type="project" value="InterPro"/>
</dbReference>
<proteinExistence type="inferred from homology"/>
<comment type="similarity">
    <text evidence="1">Belongs to the glycosyl hydrolase 2 family.</text>
</comment>
<dbReference type="PANTHER" id="PTHR42732:SF3">
    <property type="entry name" value="HYDROLASE"/>
    <property type="match status" value="1"/>
</dbReference>
<protein>
    <submittedName>
        <fullName evidence="7">Glycosyl hydrolases family 2, TIM barrel domain</fullName>
    </submittedName>
</protein>
<evidence type="ECO:0000259" key="5">
    <source>
        <dbReference type="Pfam" id="PF00703"/>
    </source>
</evidence>
<accession>A0A1H4FV92</accession>
<dbReference type="RefSeq" id="WP_010264519.1">
    <property type="nucleotide sequence ID" value="NZ_CAEG01000013.1"/>
</dbReference>
<evidence type="ECO:0000256" key="1">
    <source>
        <dbReference type="ARBA" id="ARBA00007401"/>
    </source>
</evidence>
<dbReference type="InterPro" id="IPR006102">
    <property type="entry name" value="Ig-like_GH2"/>
</dbReference>
<dbReference type="GO" id="GO:0004553">
    <property type="term" value="F:hydrolase activity, hydrolyzing O-glycosyl compounds"/>
    <property type="evidence" value="ECO:0007669"/>
    <property type="project" value="InterPro"/>
</dbReference>
<dbReference type="Gene3D" id="2.60.40.10">
    <property type="entry name" value="Immunoglobulins"/>
    <property type="match status" value="1"/>
</dbReference>
<evidence type="ECO:0000256" key="2">
    <source>
        <dbReference type="ARBA" id="ARBA00022801"/>
    </source>
</evidence>
<dbReference type="OrthoDB" id="9801077at2"/>
<dbReference type="InterPro" id="IPR036156">
    <property type="entry name" value="Beta-gal/glucu_dom_sf"/>
</dbReference>
<keyword evidence="3" id="KW-0326">Glycosidase</keyword>
<feature type="signal peptide" evidence="4">
    <location>
        <begin position="1"/>
        <end position="22"/>
    </location>
</feature>
<dbReference type="AlphaFoldDB" id="A0A1H4FV92"/>
<dbReference type="Pfam" id="PF00703">
    <property type="entry name" value="Glyco_hydro_2"/>
    <property type="match status" value="1"/>
</dbReference>
<dbReference type="InterPro" id="IPR051913">
    <property type="entry name" value="GH2_Domain-Containing"/>
</dbReference>
<evidence type="ECO:0000313" key="7">
    <source>
        <dbReference type="EMBL" id="SEB01204.1"/>
    </source>
</evidence>
<organism evidence="7 8">
    <name type="scientific">Alistipes timonensis JC136</name>
    <dbReference type="NCBI Taxonomy" id="1033731"/>
    <lineage>
        <taxon>Bacteria</taxon>
        <taxon>Pseudomonadati</taxon>
        <taxon>Bacteroidota</taxon>
        <taxon>Bacteroidia</taxon>
        <taxon>Bacteroidales</taxon>
        <taxon>Rikenellaceae</taxon>
        <taxon>Alistipes</taxon>
    </lineage>
</organism>
<reference evidence="7 8" key="1">
    <citation type="submission" date="2016-10" db="EMBL/GenBank/DDBJ databases">
        <authorList>
            <person name="de Groot N.N."/>
        </authorList>
    </citation>
    <scope>NUCLEOTIDE SEQUENCE [LARGE SCALE GENOMIC DNA]</scope>
    <source>
        <strain evidence="7 8">DSM 25383</strain>
    </source>
</reference>
<dbReference type="InterPro" id="IPR017853">
    <property type="entry name" value="GH"/>
</dbReference>
<dbReference type="STRING" id="1033731.SAMN05444145_11330"/>